<feature type="compositionally biased region" description="Basic and acidic residues" evidence="1">
    <location>
        <begin position="1"/>
        <end position="12"/>
    </location>
</feature>
<dbReference type="GeneID" id="129928354"/>
<evidence type="ECO:0000313" key="3">
    <source>
        <dbReference type="RefSeq" id="XP_055898494.1"/>
    </source>
</evidence>
<protein>
    <submittedName>
        <fullName evidence="3">Uncharacterized protein LOC129928354</fullName>
    </submittedName>
</protein>
<proteinExistence type="predicted"/>
<organism evidence="2 3">
    <name type="scientific">Biomphalaria glabrata</name>
    <name type="common">Bloodfluke planorb</name>
    <name type="synonym">Freshwater snail</name>
    <dbReference type="NCBI Taxonomy" id="6526"/>
    <lineage>
        <taxon>Eukaryota</taxon>
        <taxon>Metazoa</taxon>
        <taxon>Spiralia</taxon>
        <taxon>Lophotrochozoa</taxon>
        <taxon>Mollusca</taxon>
        <taxon>Gastropoda</taxon>
        <taxon>Heterobranchia</taxon>
        <taxon>Euthyneura</taxon>
        <taxon>Panpulmonata</taxon>
        <taxon>Hygrophila</taxon>
        <taxon>Lymnaeoidea</taxon>
        <taxon>Planorbidae</taxon>
        <taxon>Biomphalaria</taxon>
    </lineage>
</organism>
<feature type="compositionally biased region" description="Polar residues" evidence="1">
    <location>
        <begin position="438"/>
        <end position="464"/>
    </location>
</feature>
<feature type="compositionally biased region" description="Polar residues" evidence="1">
    <location>
        <begin position="44"/>
        <end position="57"/>
    </location>
</feature>
<feature type="compositionally biased region" description="Basic and acidic residues" evidence="1">
    <location>
        <begin position="28"/>
        <end position="43"/>
    </location>
</feature>
<name>A0A9W3BGE2_BIOGL</name>
<feature type="region of interest" description="Disordered" evidence="1">
    <location>
        <begin position="1"/>
        <end position="61"/>
    </location>
</feature>
<feature type="compositionally biased region" description="Basic and acidic residues" evidence="1">
    <location>
        <begin position="129"/>
        <end position="141"/>
    </location>
</feature>
<dbReference type="Proteomes" id="UP001165740">
    <property type="component" value="Chromosome 1"/>
</dbReference>
<evidence type="ECO:0000313" key="2">
    <source>
        <dbReference type="Proteomes" id="UP001165740"/>
    </source>
</evidence>
<reference evidence="3" key="1">
    <citation type="submission" date="2025-08" db="UniProtKB">
        <authorList>
            <consortium name="RefSeq"/>
        </authorList>
    </citation>
    <scope>IDENTIFICATION</scope>
</reference>
<feature type="region of interest" description="Disordered" evidence="1">
    <location>
        <begin position="74"/>
        <end position="141"/>
    </location>
</feature>
<sequence length="934" mass="105483">MSSTHSLEDVNKKVKRRGKVSSVNRGRRPAEDDKPYSRNDARNKSINRLTETYSPSLNFYPDDYEVSYDSYSADISSMSTKDTKAKGKKKGGKKKGKEKDRKESNKSEENPPKSPEPVEEIKVSQGNLQEKRHSSIVRKNVEGGKRSDSILSLLKNSLHSKTSLSKANAEPMVQRASNVVRPPSSRQFVVTKKSVADFGCSVPGDFSNLQLSGSTNKLLRASYQAVPRQESLKLNDIATQTAPHVCRQCDDSNYLMSRQMPNEASSQGRLASLAAQEAGNTYMYSPPNRYIPEVNAPYHYQGSTTVSGGLREELRQSIISQSRNAPYVGAERGGQVNHYPAYDADKTKLLKSNKSKYICYRVPNAENNEINTEHDMRAQLLGNKSVMNKTTSSPLINYATRVPKERDCPSNIQLDPNAYKTTTASTSETNAAQRWSRRSQNVVENSTGPSRNRTSGQMKKSNLSPPMVSFKSNDMLADQVYEVGVSRSCDSVKTLKEWNTLVARDFQHLLQLYQNFQKLSFKYKLNDDYDFVSDVGNCSILKENQTNEDVMDYSDRSDQSEDKSIVILTSDDEALSNNNECSNQESHPEKNVNKIITGLETSKEHHKLIKIFCAAKAASEVGIKVPGINSQGWVDDEFVKHLQLSRQFDVRSTINYCAIQVNLLDEDAYEYLFSYVQLYCEFLAVKRDRIGCCNYMEQYQPLLTAFKKYLDIFFTFSAAKLFREERQKIPGLDEQGFLEEGFIDYVQNSVEFNLRVMIDRCNSFPATSFSLKHVNCYIQEYLRLYNCYQADLNKKCSQLTGDMNRTQTNQRKMTFDTNCSTDKGQSDLSDCNPPETEVQLVSLQVASCNEVYARPCVQTDNPKATNCLNQSQLQNSGVINVSYRKSQPSNASADSGCQVEHSELYSLQEETEQDPPLQAVMQQRTSELNSIKDK</sequence>
<evidence type="ECO:0000256" key="1">
    <source>
        <dbReference type="SAM" id="MobiDB-lite"/>
    </source>
</evidence>
<feature type="compositionally biased region" description="Basic and acidic residues" evidence="1">
    <location>
        <begin position="97"/>
        <end position="111"/>
    </location>
</feature>
<gene>
    <name evidence="3" type="primary">LOC129928354</name>
</gene>
<dbReference type="OrthoDB" id="6088971at2759"/>
<accession>A0A9W3BGE2</accession>
<keyword evidence="2" id="KW-1185">Reference proteome</keyword>
<feature type="compositionally biased region" description="Low complexity" evidence="1">
    <location>
        <begin position="421"/>
        <end position="432"/>
    </location>
</feature>
<dbReference type="RefSeq" id="XP_055898494.1">
    <property type="nucleotide sequence ID" value="XM_056042519.1"/>
</dbReference>
<feature type="region of interest" description="Disordered" evidence="1">
    <location>
        <begin position="885"/>
        <end position="918"/>
    </location>
</feature>
<feature type="compositionally biased region" description="Polar residues" evidence="1">
    <location>
        <begin position="885"/>
        <end position="895"/>
    </location>
</feature>
<feature type="compositionally biased region" description="Basic residues" evidence="1">
    <location>
        <begin position="86"/>
        <end position="96"/>
    </location>
</feature>
<feature type="region of interest" description="Disordered" evidence="1">
    <location>
        <begin position="407"/>
        <end position="468"/>
    </location>
</feature>
<dbReference type="AlphaFoldDB" id="A0A9W3BGE2"/>